<dbReference type="InterPro" id="IPR017938">
    <property type="entry name" value="Riboflavin_synthase-like_b-brl"/>
</dbReference>
<dbReference type="PANTHER" id="PTHR30157">
    <property type="entry name" value="FERRIC REDUCTASE, NADPH-DEPENDENT"/>
    <property type="match status" value="1"/>
</dbReference>
<dbReference type="InterPro" id="IPR007037">
    <property type="entry name" value="SIP_rossman_dom"/>
</dbReference>
<protein>
    <submittedName>
        <fullName evidence="2">Siderophore-interacting protein</fullName>
    </submittedName>
</protein>
<dbReference type="InterPro" id="IPR017927">
    <property type="entry name" value="FAD-bd_FR_type"/>
</dbReference>
<dbReference type="InterPro" id="IPR039261">
    <property type="entry name" value="FNR_nucleotide-bd"/>
</dbReference>
<dbReference type="Pfam" id="PF04954">
    <property type="entry name" value="SIP"/>
    <property type="match status" value="1"/>
</dbReference>
<proteinExistence type="predicted"/>
<dbReference type="PROSITE" id="PS51384">
    <property type="entry name" value="FAD_FR"/>
    <property type="match status" value="1"/>
</dbReference>
<name>A0ABV5YI29_9ACTN</name>
<keyword evidence="3" id="KW-1185">Reference proteome</keyword>
<dbReference type="InterPro" id="IPR013113">
    <property type="entry name" value="SIP_FAD-bd"/>
</dbReference>
<reference evidence="2 3" key="1">
    <citation type="submission" date="2024-09" db="EMBL/GenBank/DDBJ databases">
        <authorList>
            <person name="Sun Q."/>
            <person name="Mori K."/>
        </authorList>
    </citation>
    <scope>NUCLEOTIDE SEQUENCE [LARGE SCALE GENOMIC DNA]</scope>
    <source>
        <strain evidence="2 3">TBRC 0563</strain>
    </source>
</reference>
<dbReference type="Gene3D" id="2.40.30.10">
    <property type="entry name" value="Translation factors"/>
    <property type="match status" value="1"/>
</dbReference>
<dbReference type="Proteomes" id="UP001589627">
    <property type="component" value="Unassembled WGS sequence"/>
</dbReference>
<evidence type="ECO:0000259" key="1">
    <source>
        <dbReference type="PROSITE" id="PS51384"/>
    </source>
</evidence>
<dbReference type="Gene3D" id="3.40.50.80">
    <property type="entry name" value="Nucleotide-binding domain of ferredoxin-NADP reductase (FNR) module"/>
    <property type="match status" value="1"/>
</dbReference>
<dbReference type="InterPro" id="IPR039374">
    <property type="entry name" value="SIP_fam"/>
</dbReference>
<evidence type="ECO:0000313" key="2">
    <source>
        <dbReference type="EMBL" id="MFB9834717.1"/>
    </source>
</evidence>
<dbReference type="CDD" id="cd06193">
    <property type="entry name" value="siderophore_interacting"/>
    <property type="match status" value="1"/>
</dbReference>
<gene>
    <name evidence="2" type="ORF">ACFFNX_21250</name>
</gene>
<dbReference type="EMBL" id="JBHLZP010000155">
    <property type="protein sequence ID" value="MFB9834717.1"/>
    <property type="molecule type" value="Genomic_DNA"/>
</dbReference>
<organism evidence="2 3">
    <name type="scientific">Actinoallomurus acaciae</name>
    <dbReference type="NCBI Taxonomy" id="502577"/>
    <lineage>
        <taxon>Bacteria</taxon>
        <taxon>Bacillati</taxon>
        <taxon>Actinomycetota</taxon>
        <taxon>Actinomycetes</taxon>
        <taxon>Streptosporangiales</taxon>
        <taxon>Thermomonosporaceae</taxon>
        <taxon>Actinoallomurus</taxon>
    </lineage>
</organism>
<comment type="caution">
    <text evidence="2">The sequence shown here is derived from an EMBL/GenBank/DDBJ whole genome shotgun (WGS) entry which is preliminary data.</text>
</comment>
<dbReference type="PANTHER" id="PTHR30157:SF0">
    <property type="entry name" value="NADPH-DEPENDENT FERRIC-CHELATE REDUCTASE"/>
    <property type="match status" value="1"/>
</dbReference>
<evidence type="ECO:0000313" key="3">
    <source>
        <dbReference type="Proteomes" id="UP001589627"/>
    </source>
</evidence>
<accession>A0ABV5YI29</accession>
<feature type="domain" description="FAD-binding FR-type" evidence="1">
    <location>
        <begin position="16"/>
        <end position="144"/>
    </location>
</feature>
<sequence>MPSIQEELRRRTRRTRPQVRVRLAHVVRITEPAPRLRRITLGGEDLDGIEGGLPADAWKLMLPPPGRSRPDLPTVGPDGVPAYAEGAVPPTLRAYTVRRFDPAACEMDVDVLMHGAGPGPVWAAGVGLGDEVGLAGPRHEFYASPEAAWHLLAGDDSALPAIATILESLPEGSRVTAFIEVQDDRDVLDIAASADAEIVWLTRDGAAPGGSGLLEKAVRGLDRPFEGAQAWVAAEAEVVRTLRRHLLDDRGLARPALKAAAYWKAGRTSDERDQEVMAAFQAAVAAGADPDDPAITLEADLA</sequence>
<dbReference type="SUPFAM" id="SSF63380">
    <property type="entry name" value="Riboflavin synthase domain-like"/>
    <property type="match status" value="1"/>
</dbReference>
<dbReference type="RefSeq" id="WP_378204849.1">
    <property type="nucleotide sequence ID" value="NZ_JBHLZP010000155.1"/>
</dbReference>
<dbReference type="Pfam" id="PF08021">
    <property type="entry name" value="FAD_binding_9"/>
    <property type="match status" value="1"/>
</dbReference>